<accession>A0ACB7W5J3</accession>
<keyword evidence="2" id="KW-1185">Reference proteome</keyword>
<gene>
    <name evidence="1" type="ORF">IHE45_05G143100</name>
</gene>
<evidence type="ECO:0000313" key="1">
    <source>
        <dbReference type="EMBL" id="KAH7682777.1"/>
    </source>
</evidence>
<dbReference type="EC" id="1.14.14.137" evidence="1"/>
<organism evidence="1 2">
    <name type="scientific">Dioscorea alata</name>
    <name type="common">Purple yam</name>
    <dbReference type="NCBI Taxonomy" id="55571"/>
    <lineage>
        <taxon>Eukaryota</taxon>
        <taxon>Viridiplantae</taxon>
        <taxon>Streptophyta</taxon>
        <taxon>Embryophyta</taxon>
        <taxon>Tracheophyta</taxon>
        <taxon>Spermatophyta</taxon>
        <taxon>Magnoliopsida</taxon>
        <taxon>Liliopsida</taxon>
        <taxon>Dioscoreales</taxon>
        <taxon>Dioscoreaceae</taxon>
        <taxon>Dioscorea</taxon>
    </lineage>
</organism>
<protein>
    <submittedName>
        <fullName evidence="1">(+)-abscisic acid 8'-hydroxylase protein</fullName>
        <ecNumber evidence="1">1.14.14.137</ecNumber>
    </submittedName>
</protein>
<reference evidence="2" key="1">
    <citation type="journal article" date="2022" name="Nat. Commun.">
        <title>Chromosome evolution and the genetic basis of agronomically important traits in greater yam.</title>
        <authorList>
            <person name="Bredeson J.V."/>
            <person name="Lyons J.B."/>
            <person name="Oniyinde I.O."/>
            <person name="Okereke N.R."/>
            <person name="Kolade O."/>
            <person name="Nnabue I."/>
            <person name="Nwadili C.O."/>
            <person name="Hribova E."/>
            <person name="Parker M."/>
            <person name="Nwogha J."/>
            <person name="Shu S."/>
            <person name="Carlson J."/>
            <person name="Kariba R."/>
            <person name="Muthemba S."/>
            <person name="Knop K."/>
            <person name="Barton G.J."/>
            <person name="Sherwood A.V."/>
            <person name="Lopez-Montes A."/>
            <person name="Asiedu R."/>
            <person name="Jamnadass R."/>
            <person name="Muchugi A."/>
            <person name="Goodstein D."/>
            <person name="Egesi C.N."/>
            <person name="Featherston J."/>
            <person name="Asfaw A."/>
            <person name="Simpson G.G."/>
            <person name="Dolezel J."/>
            <person name="Hendre P.S."/>
            <person name="Van Deynze A."/>
            <person name="Kumar P.L."/>
            <person name="Obidiegwu J.E."/>
            <person name="Bhattacharjee R."/>
            <person name="Rokhsar D.S."/>
        </authorList>
    </citation>
    <scope>NUCLEOTIDE SEQUENCE [LARGE SCALE GENOMIC DNA]</scope>
    <source>
        <strain evidence="2">cv. TDa95/00328</strain>
    </source>
</reference>
<name>A0ACB7W5J3_DIOAL</name>
<sequence length="481" mass="55208">MDLSFSYCFFLFLHLLSVLLIVFMAIEFLKILLGRNTEMVNPPPGSLGPPFVGETPAFISANSNSKGLYEFVKTRHLKYGSCFKTSIFGSTHVFISSTEAAKLMLSGDSLDFSKRYIRSIAELLGDQSLLCASKENHKLVRHRISNLFTSDSFSSSINFFDELTLKTMARWEQRKSALILDDAMKITFNAICKMLISLSEENELQILQKDVLQVNEAMLAIPLNLPGTRFYKGLKARKRIMNTLKRIIELRRKGLEFHDDFLQSLLRRDDDDHYDPLTDKQILDNILTLIIAGQDTTANAIAWMVKYLDENQEVQDTLRLNLSSENHGHSLGVEALNRMSYASKVVKESLRMMTIVSWFPRVAMKECHIDGFQIKKGWILNLDARAIHYDPKMYEDPNKFNPSRFEEDAKPYSFLAFGVGGRCCLGMNLAKAMMLVFLFRLMTKFRWRVTDKDSSLEKWGIFPRLRTGCPVHVTPIKTRRE</sequence>
<keyword evidence="1" id="KW-0560">Oxidoreductase</keyword>
<proteinExistence type="predicted"/>
<dbReference type="Proteomes" id="UP000827976">
    <property type="component" value="Chromosome 5"/>
</dbReference>
<dbReference type="EMBL" id="CM037015">
    <property type="protein sequence ID" value="KAH7682777.1"/>
    <property type="molecule type" value="Genomic_DNA"/>
</dbReference>
<comment type="caution">
    <text evidence="1">The sequence shown here is derived from an EMBL/GenBank/DDBJ whole genome shotgun (WGS) entry which is preliminary data.</text>
</comment>
<evidence type="ECO:0000313" key="2">
    <source>
        <dbReference type="Proteomes" id="UP000827976"/>
    </source>
</evidence>